<dbReference type="AlphaFoldDB" id="A0A4S3JHS6"/>
<dbReference type="Proteomes" id="UP000324241">
    <property type="component" value="Unassembled WGS sequence"/>
</dbReference>
<dbReference type="EMBL" id="QUQM01000002">
    <property type="protein sequence ID" value="KAA8651256.1"/>
    <property type="molecule type" value="Genomic_DNA"/>
</dbReference>
<sequence length="139" mass="15336">MKFFSTVAILATALLPVSNAWVLQVNGNGERNGSPLTETFSSRSAENNCHDISTTIQKKGVHDFKFCTIQMYGCEIKFFDGVACKGEGLGHSGGRGYSWTKYPVSKKGSTMKSFRITGCRADLPVLEKFKFDTFRIADC</sequence>
<feature type="chain" id="PRO_5036358485" evidence="1">
    <location>
        <begin position="21"/>
        <end position="139"/>
    </location>
</feature>
<dbReference type="RefSeq" id="XP_033430617.1">
    <property type="nucleotide sequence ID" value="XM_033564860.1"/>
</dbReference>
<dbReference type="GeneID" id="54322838"/>
<comment type="caution">
    <text evidence="3">The sequence shown here is derived from an EMBL/GenBank/DDBJ whole genome shotgun (WGS) entry which is preliminary data.</text>
</comment>
<evidence type="ECO:0000256" key="1">
    <source>
        <dbReference type="SAM" id="SignalP"/>
    </source>
</evidence>
<dbReference type="Proteomes" id="UP000308092">
    <property type="component" value="Unassembled WGS sequence"/>
</dbReference>
<protein>
    <submittedName>
        <fullName evidence="3">Uncharacterized protein</fullName>
    </submittedName>
</protein>
<reference evidence="2 5" key="2">
    <citation type="submission" date="2019-08" db="EMBL/GenBank/DDBJ databases">
        <title>The genome sequence of a newly discovered highly antifungal drug resistant Aspergillus species, Aspergillus tanneri NIH 1004.</title>
        <authorList>
            <person name="Mounaud S."/>
            <person name="Singh I."/>
            <person name="Joardar V."/>
            <person name="Pakala S."/>
            <person name="Pakala S."/>
            <person name="Venepally P."/>
            <person name="Chung J.K."/>
            <person name="Losada L."/>
            <person name="Nierman W.C."/>
        </authorList>
    </citation>
    <scope>NUCLEOTIDE SEQUENCE [LARGE SCALE GENOMIC DNA]</scope>
    <source>
        <strain evidence="2 5">NIH1004</strain>
    </source>
</reference>
<evidence type="ECO:0000313" key="5">
    <source>
        <dbReference type="Proteomes" id="UP000324241"/>
    </source>
</evidence>
<dbReference type="EMBL" id="SOSA01000230">
    <property type="protein sequence ID" value="THC94028.1"/>
    <property type="molecule type" value="Genomic_DNA"/>
</dbReference>
<name>A0A4S3JHS6_9EURO</name>
<reference evidence="3 4" key="1">
    <citation type="submission" date="2019-03" db="EMBL/GenBank/DDBJ databases">
        <title>The genome sequence of a newly discovered highly antifungal drug resistant Aspergillus species, Aspergillus tanneri NIH 1004.</title>
        <authorList>
            <person name="Mounaud S."/>
            <person name="Singh I."/>
            <person name="Joardar V."/>
            <person name="Pakala S."/>
            <person name="Pakala S."/>
            <person name="Venepally P."/>
            <person name="Hoover J."/>
            <person name="Nierman W."/>
            <person name="Chung J."/>
            <person name="Losada L."/>
        </authorList>
    </citation>
    <scope>NUCLEOTIDE SEQUENCE [LARGE SCALE GENOMIC DNA]</scope>
    <source>
        <strain evidence="3 4">NIH1004</strain>
    </source>
</reference>
<evidence type="ECO:0000313" key="2">
    <source>
        <dbReference type="EMBL" id="KAA8651256.1"/>
    </source>
</evidence>
<proteinExistence type="predicted"/>
<evidence type="ECO:0000313" key="4">
    <source>
        <dbReference type="Proteomes" id="UP000308092"/>
    </source>
</evidence>
<feature type="signal peptide" evidence="1">
    <location>
        <begin position="1"/>
        <end position="20"/>
    </location>
</feature>
<evidence type="ECO:0000313" key="3">
    <source>
        <dbReference type="EMBL" id="THC94028.1"/>
    </source>
</evidence>
<accession>A0A4S3JHS6</accession>
<dbReference type="VEuPathDB" id="FungiDB:EYZ11_006500"/>
<organism evidence="3 4">
    <name type="scientific">Aspergillus tanneri</name>
    <dbReference type="NCBI Taxonomy" id="1220188"/>
    <lineage>
        <taxon>Eukaryota</taxon>
        <taxon>Fungi</taxon>
        <taxon>Dikarya</taxon>
        <taxon>Ascomycota</taxon>
        <taxon>Pezizomycotina</taxon>
        <taxon>Eurotiomycetes</taxon>
        <taxon>Eurotiomycetidae</taxon>
        <taxon>Eurotiales</taxon>
        <taxon>Aspergillaceae</taxon>
        <taxon>Aspergillus</taxon>
        <taxon>Aspergillus subgen. Circumdati</taxon>
    </lineage>
</organism>
<dbReference type="OrthoDB" id="2360823at2759"/>
<keyword evidence="1" id="KW-0732">Signal</keyword>
<keyword evidence="4" id="KW-1185">Reference proteome</keyword>
<gene>
    <name evidence="2" type="ORF">ATNIH1004_000136</name>
    <name evidence="3" type="ORF">EYZ11_006500</name>
</gene>